<gene>
    <name evidence="2" type="ORF">OXD698_LOCUS54003</name>
</gene>
<sequence>IFDRVLVQNILHGLSPSLTDAISSIPKWLLIKAAFPHVMYACSSVIEHNIHIVQHQSISTIHPSLNVTPSASRSRLSTQLHVPFNFHNPTA</sequence>
<proteinExistence type="predicted"/>
<dbReference type="GO" id="GO:0055080">
    <property type="term" value="P:monoatomic cation homeostasis"/>
    <property type="evidence" value="ECO:0007669"/>
    <property type="project" value="TreeGrafter"/>
</dbReference>
<dbReference type="Proteomes" id="UP000663844">
    <property type="component" value="Unassembled WGS sequence"/>
</dbReference>
<dbReference type="GO" id="GO:0005261">
    <property type="term" value="F:monoatomic cation channel activity"/>
    <property type="evidence" value="ECO:0007669"/>
    <property type="project" value="TreeGrafter"/>
</dbReference>
<reference evidence="2" key="1">
    <citation type="submission" date="2021-02" db="EMBL/GenBank/DDBJ databases">
        <authorList>
            <person name="Nowell W R."/>
        </authorList>
    </citation>
    <scope>NUCLEOTIDE SEQUENCE</scope>
</reference>
<protein>
    <recommendedName>
        <fullName evidence="1">Cation channel complex component UNC80 N-terminal domain-containing protein</fullName>
    </recommendedName>
</protein>
<feature type="domain" description="Cation channel complex component UNC80 N-terminal" evidence="1">
    <location>
        <begin position="2"/>
        <end position="62"/>
    </location>
</feature>
<feature type="non-terminal residue" evidence="2">
    <location>
        <position position="91"/>
    </location>
</feature>
<feature type="non-terminal residue" evidence="2">
    <location>
        <position position="1"/>
    </location>
</feature>
<evidence type="ECO:0000259" key="1">
    <source>
        <dbReference type="Pfam" id="PF15778"/>
    </source>
</evidence>
<dbReference type="AlphaFoldDB" id="A0A820S3S4"/>
<dbReference type="InterPro" id="IPR031542">
    <property type="entry name" value="UNC80_N"/>
</dbReference>
<dbReference type="GO" id="GO:0034703">
    <property type="term" value="C:cation channel complex"/>
    <property type="evidence" value="ECO:0007669"/>
    <property type="project" value="TreeGrafter"/>
</dbReference>
<evidence type="ECO:0000313" key="3">
    <source>
        <dbReference type="Proteomes" id="UP000663844"/>
    </source>
</evidence>
<dbReference type="EMBL" id="CAJOAZ010032006">
    <property type="protein sequence ID" value="CAF4444234.1"/>
    <property type="molecule type" value="Genomic_DNA"/>
</dbReference>
<dbReference type="Pfam" id="PF15778">
    <property type="entry name" value="UNC80_N"/>
    <property type="match status" value="1"/>
</dbReference>
<dbReference type="PANTHER" id="PTHR31781">
    <property type="entry name" value="UNC80"/>
    <property type="match status" value="1"/>
</dbReference>
<dbReference type="PANTHER" id="PTHR31781:SF1">
    <property type="entry name" value="PROTEIN UNC-80 HOMOLOG"/>
    <property type="match status" value="1"/>
</dbReference>
<accession>A0A820S3S4</accession>
<name>A0A820S3S4_9BILA</name>
<comment type="caution">
    <text evidence="2">The sequence shown here is derived from an EMBL/GenBank/DDBJ whole genome shotgun (WGS) entry which is preliminary data.</text>
</comment>
<dbReference type="GO" id="GO:0030424">
    <property type="term" value="C:axon"/>
    <property type="evidence" value="ECO:0007669"/>
    <property type="project" value="TreeGrafter"/>
</dbReference>
<evidence type="ECO:0000313" key="2">
    <source>
        <dbReference type="EMBL" id="CAF4444234.1"/>
    </source>
</evidence>
<organism evidence="2 3">
    <name type="scientific">Adineta steineri</name>
    <dbReference type="NCBI Taxonomy" id="433720"/>
    <lineage>
        <taxon>Eukaryota</taxon>
        <taxon>Metazoa</taxon>
        <taxon>Spiralia</taxon>
        <taxon>Gnathifera</taxon>
        <taxon>Rotifera</taxon>
        <taxon>Eurotatoria</taxon>
        <taxon>Bdelloidea</taxon>
        <taxon>Adinetida</taxon>
        <taxon>Adinetidae</taxon>
        <taxon>Adineta</taxon>
    </lineage>
</organism>